<evidence type="ECO:0000313" key="1">
    <source>
        <dbReference type="EMBL" id="QEX19936.1"/>
    </source>
</evidence>
<proteinExistence type="predicted"/>
<dbReference type="InterPro" id="IPR025690">
    <property type="entry name" value="Methyltransf_put"/>
</dbReference>
<protein>
    <recommendedName>
        <fullName evidence="3">S-adenosyl-L-methionine methyltransferase</fullName>
    </recommendedName>
</protein>
<dbReference type="Proteomes" id="UP000326202">
    <property type="component" value="Chromosome"/>
</dbReference>
<dbReference type="KEGG" id="htq:FRZ44_52510"/>
<evidence type="ECO:0008006" key="3">
    <source>
        <dbReference type="Google" id="ProtNLM"/>
    </source>
</evidence>
<dbReference type="AlphaFoldDB" id="A0A5J6MZ25"/>
<dbReference type="SUPFAM" id="SSF53335">
    <property type="entry name" value="S-adenosyl-L-methionine-dependent methyltransferases"/>
    <property type="match status" value="1"/>
</dbReference>
<reference evidence="1 2" key="1">
    <citation type="submission" date="2019-08" db="EMBL/GenBank/DDBJ databases">
        <title>Hyperibacter terrae gen. nov., sp. nov. and Hyperibacter viscosus sp. nov., two new members in the family Rhodospirillaceae isolated from the rhizosphere of Hypericum perforatum.</title>
        <authorList>
            <person name="Noviana Z."/>
        </authorList>
    </citation>
    <scope>NUCLEOTIDE SEQUENCE [LARGE SCALE GENOMIC DNA]</scope>
    <source>
        <strain evidence="1 2">R5913</strain>
    </source>
</reference>
<gene>
    <name evidence="1" type="ORF">FRZ44_52510</name>
</gene>
<dbReference type="Pfam" id="PF12692">
    <property type="entry name" value="Methyltransf_17"/>
    <property type="match status" value="1"/>
</dbReference>
<sequence length="163" mass="18086">MSRLDSYIRRMQAQKLCLDRAAQLIGTRPGPILELGFGNGRTYDHLRELFPGRKIYVFDRQINPHPDCVPPTDMVRLGDARETLPRFLEGAPEPAVLIHTDIGTGDKTASLRLAQDLAPTIARLLAPGGLVAGDQPLPDDGLEPLPLPEGVKVGRYHFYRRRA</sequence>
<dbReference type="EMBL" id="CP042906">
    <property type="protein sequence ID" value="QEX19936.1"/>
    <property type="molecule type" value="Genomic_DNA"/>
</dbReference>
<evidence type="ECO:0000313" key="2">
    <source>
        <dbReference type="Proteomes" id="UP000326202"/>
    </source>
</evidence>
<dbReference type="Gene3D" id="3.40.50.150">
    <property type="entry name" value="Vaccinia Virus protein VP39"/>
    <property type="match status" value="1"/>
</dbReference>
<dbReference type="InterPro" id="IPR029063">
    <property type="entry name" value="SAM-dependent_MTases_sf"/>
</dbReference>
<name>A0A5J6MZ25_9PROT</name>
<accession>A0A5J6MZ25</accession>
<dbReference type="OrthoDB" id="7348097at2"/>
<keyword evidence="2" id="KW-1185">Reference proteome</keyword>
<dbReference type="RefSeq" id="WP_151179951.1">
    <property type="nucleotide sequence ID" value="NZ_CP042906.1"/>
</dbReference>
<organism evidence="1 2">
    <name type="scientific">Hypericibacter terrae</name>
    <dbReference type="NCBI Taxonomy" id="2602015"/>
    <lineage>
        <taxon>Bacteria</taxon>
        <taxon>Pseudomonadati</taxon>
        <taxon>Pseudomonadota</taxon>
        <taxon>Alphaproteobacteria</taxon>
        <taxon>Rhodospirillales</taxon>
        <taxon>Dongiaceae</taxon>
        <taxon>Hypericibacter</taxon>
    </lineage>
</organism>